<keyword evidence="2" id="KW-0238">DNA-binding</keyword>
<dbReference type="Gene3D" id="1.10.10.60">
    <property type="entry name" value="Homeodomain-like"/>
    <property type="match status" value="2"/>
</dbReference>
<accession>A0A1R2BDU0</accession>
<keyword evidence="6" id="KW-1185">Reference proteome</keyword>
<evidence type="ECO:0000256" key="1">
    <source>
        <dbReference type="ARBA" id="ARBA00022737"/>
    </source>
</evidence>
<evidence type="ECO:0000259" key="4">
    <source>
        <dbReference type="PROSITE" id="PS51294"/>
    </source>
</evidence>
<comment type="caution">
    <text evidence="5">The sequence shown here is derived from an EMBL/GenBank/DDBJ whole genome shotgun (WGS) entry which is preliminary data.</text>
</comment>
<sequence>MKSDLNTYKVLKACESIQQKHGKVIKTGPWTLEEDLLVIKLVEKNGPQKWTYIAKHLEGRIGKQCRERWHNHLNPNIRKENWSEEEEWLLFLLHKMLGNRWAEISKILKGRTDNSIKNHWNSSMKKKIPDFVKYYENSLNKYGHYSLGHECSVQNNEDTVRRKRGRRANSEINEQRNLICPSVHQILLSEALQLYTKEQLSEDKENRYDCSPQKDPVKDDLGFDDVCLMDDSNYLSTPMFSPNKASSQFTTPKFIKDYKNLLSQELVWPNPQFLKTPPQINFNTEFIFESPSLMLNLESPRTFNV</sequence>
<dbReference type="OrthoDB" id="2143914at2759"/>
<protein>
    <submittedName>
        <fullName evidence="5">Uncharacterized protein</fullName>
    </submittedName>
</protein>
<feature type="domain" description="HTH myb-type" evidence="4">
    <location>
        <begin position="22"/>
        <end position="77"/>
    </location>
</feature>
<reference evidence="5 6" key="1">
    <citation type="submission" date="2016-11" db="EMBL/GenBank/DDBJ databases">
        <title>The macronuclear genome of Stentor coeruleus: a giant cell with tiny introns.</title>
        <authorList>
            <person name="Slabodnick M."/>
            <person name="Ruby J.G."/>
            <person name="Reiff S.B."/>
            <person name="Swart E.C."/>
            <person name="Gosai S."/>
            <person name="Prabakaran S."/>
            <person name="Witkowska E."/>
            <person name="Larue G.E."/>
            <person name="Fisher S."/>
            <person name="Freeman R.M."/>
            <person name="Gunawardena J."/>
            <person name="Chu W."/>
            <person name="Stover N.A."/>
            <person name="Gregory B.D."/>
            <person name="Nowacki M."/>
            <person name="Derisi J."/>
            <person name="Roy S.W."/>
            <person name="Marshall W.F."/>
            <person name="Sood P."/>
        </authorList>
    </citation>
    <scope>NUCLEOTIDE SEQUENCE [LARGE SCALE GENOMIC DNA]</scope>
    <source>
        <strain evidence="5">WM001</strain>
    </source>
</reference>
<dbReference type="CDD" id="cd00167">
    <property type="entry name" value="SANT"/>
    <property type="match status" value="2"/>
</dbReference>
<gene>
    <name evidence="5" type="ORF">SteCoe_26009</name>
</gene>
<evidence type="ECO:0000256" key="2">
    <source>
        <dbReference type="ARBA" id="ARBA00023125"/>
    </source>
</evidence>
<dbReference type="InterPro" id="IPR050560">
    <property type="entry name" value="MYB_TF"/>
</dbReference>
<dbReference type="PANTHER" id="PTHR45614">
    <property type="entry name" value="MYB PROTEIN-RELATED"/>
    <property type="match status" value="1"/>
</dbReference>
<dbReference type="SUPFAM" id="SSF46689">
    <property type="entry name" value="Homeodomain-like"/>
    <property type="match status" value="1"/>
</dbReference>
<dbReference type="AlphaFoldDB" id="A0A1R2BDU0"/>
<dbReference type="PROSITE" id="PS51294">
    <property type="entry name" value="HTH_MYB"/>
    <property type="match status" value="2"/>
</dbReference>
<evidence type="ECO:0000313" key="5">
    <source>
        <dbReference type="EMBL" id="OMJ74948.1"/>
    </source>
</evidence>
<dbReference type="InterPro" id="IPR009057">
    <property type="entry name" value="Homeodomain-like_sf"/>
</dbReference>
<dbReference type="InterPro" id="IPR001005">
    <property type="entry name" value="SANT/Myb"/>
</dbReference>
<evidence type="ECO:0000313" key="6">
    <source>
        <dbReference type="Proteomes" id="UP000187209"/>
    </source>
</evidence>
<dbReference type="EMBL" id="MPUH01000719">
    <property type="protein sequence ID" value="OMJ74948.1"/>
    <property type="molecule type" value="Genomic_DNA"/>
</dbReference>
<dbReference type="Pfam" id="PF13921">
    <property type="entry name" value="Myb_DNA-bind_6"/>
    <property type="match status" value="1"/>
</dbReference>
<dbReference type="SMART" id="SM00717">
    <property type="entry name" value="SANT"/>
    <property type="match status" value="2"/>
</dbReference>
<feature type="domain" description="Myb-like" evidence="3">
    <location>
        <begin position="74"/>
        <end position="124"/>
    </location>
</feature>
<feature type="domain" description="HTH myb-type" evidence="4">
    <location>
        <begin position="78"/>
        <end position="128"/>
    </location>
</feature>
<dbReference type="GO" id="GO:0000981">
    <property type="term" value="F:DNA-binding transcription factor activity, RNA polymerase II-specific"/>
    <property type="evidence" value="ECO:0007669"/>
    <property type="project" value="TreeGrafter"/>
</dbReference>
<keyword evidence="1" id="KW-0677">Repeat</keyword>
<feature type="domain" description="Myb-like" evidence="3">
    <location>
        <begin position="22"/>
        <end position="73"/>
    </location>
</feature>
<dbReference type="Proteomes" id="UP000187209">
    <property type="component" value="Unassembled WGS sequence"/>
</dbReference>
<dbReference type="GO" id="GO:0005634">
    <property type="term" value="C:nucleus"/>
    <property type="evidence" value="ECO:0007669"/>
    <property type="project" value="TreeGrafter"/>
</dbReference>
<proteinExistence type="predicted"/>
<dbReference type="InterPro" id="IPR017930">
    <property type="entry name" value="Myb_dom"/>
</dbReference>
<dbReference type="FunFam" id="1.10.10.60:FF:000010">
    <property type="entry name" value="Transcriptional activator Myb isoform A"/>
    <property type="match status" value="1"/>
</dbReference>
<dbReference type="PROSITE" id="PS50090">
    <property type="entry name" value="MYB_LIKE"/>
    <property type="match status" value="2"/>
</dbReference>
<evidence type="ECO:0000259" key="3">
    <source>
        <dbReference type="PROSITE" id="PS50090"/>
    </source>
</evidence>
<dbReference type="PANTHER" id="PTHR45614:SF274">
    <property type="entry name" value="MYB-LIKE DNA-BINDING PROTEIN"/>
    <property type="match status" value="1"/>
</dbReference>
<dbReference type="GO" id="GO:0000978">
    <property type="term" value="F:RNA polymerase II cis-regulatory region sequence-specific DNA binding"/>
    <property type="evidence" value="ECO:0007669"/>
    <property type="project" value="TreeGrafter"/>
</dbReference>
<organism evidence="5 6">
    <name type="scientific">Stentor coeruleus</name>
    <dbReference type="NCBI Taxonomy" id="5963"/>
    <lineage>
        <taxon>Eukaryota</taxon>
        <taxon>Sar</taxon>
        <taxon>Alveolata</taxon>
        <taxon>Ciliophora</taxon>
        <taxon>Postciliodesmatophora</taxon>
        <taxon>Heterotrichea</taxon>
        <taxon>Heterotrichida</taxon>
        <taxon>Stentoridae</taxon>
        <taxon>Stentor</taxon>
    </lineage>
</organism>
<name>A0A1R2BDU0_9CILI</name>